<evidence type="ECO:0000313" key="4">
    <source>
        <dbReference type="EMBL" id="MCW1243190.1"/>
    </source>
</evidence>
<dbReference type="RefSeq" id="WP_264426319.1">
    <property type="nucleotide sequence ID" value="NZ_JAOSHO010000010.1"/>
</dbReference>
<dbReference type="EMBL" id="JAOSHO010000010">
    <property type="protein sequence ID" value="MCW1243190.1"/>
    <property type="molecule type" value="Genomic_DNA"/>
</dbReference>
<comment type="caution">
    <text evidence="4">The sequence shown here is derived from an EMBL/GenBank/DDBJ whole genome shotgun (WGS) entry which is preliminary data.</text>
</comment>
<dbReference type="InterPro" id="IPR002938">
    <property type="entry name" value="FAD-bd"/>
</dbReference>
<gene>
    <name evidence="4" type="ORF">OC610_02115</name>
</gene>
<evidence type="ECO:0000256" key="1">
    <source>
        <dbReference type="ARBA" id="ARBA00023002"/>
    </source>
</evidence>
<evidence type="ECO:0000259" key="3">
    <source>
        <dbReference type="Pfam" id="PF01494"/>
    </source>
</evidence>
<dbReference type="InterPro" id="IPR050493">
    <property type="entry name" value="FAD-dep_Monooxygenase_BioMet"/>
</dbReference>
<sequence>MIAAVNKVLVIGGGFSGMTAAIQLARQGVEVDLVEIDPLWCPLGAGITLSGPTLRALDTIGILERVAGEGYLSTNFDVFSPAGELIVQLALRPPVSDKPIPCGGGILRPVLARIFADKTREVGTRVRLGISYDTISQQDDGVEVSFTDGTAERYELVIAADGVHSRMRKEFFPQAPSPKPIHQSVWRAVVRRPPEIVRPTHWLGRTKVGVNPISDTHMYMFLMENRDFSEWIDPATWPGEMARLLGEFPAPILQTLVPQLNEPGAHIDYRPLANLLVPLPWHQGRIVMIGDTVHATTPHLASGAGIGIESAIVLAEELLAESELQTALARFEARRWERCQLVVENSARLCEIEKNGGDKEEHARIMRESTALLAEPV</sequence>
<dbReference type="Gene3D" id="3.50.50.60">
    <property type="entry name" value="FAD/NAD(P)-binding domain"/>
    <property type="match status" value="1"/>
</dbReference>
<reference evidence="4" key="1">
    <citation type="submission" date="2022-07" db="EMBL/GenBank/DDBJ databases">
        <title>Pseudomonas agronomica sp. nov.: a novel bacterium with biotechnological application in the synthesis of biofertilizers from valorized agricultural residues.</title>
        <authorList>
            <person name="Robas M."/>
            <person name="Fernandez V.M."/>
            <person name="Luna L."/>
            <person name="Provanza A."/>
            <person name="Jimenez P.A."/>
        </authorList>
    </citation>
    <scope>NUCLEOTIDE SEQUENCE</scope>
    <source>
        <strain evidence="4">SAICEU22T</strain>
    </source>
</reference>
<dbReference type="InterPro" id="IPR036188">
    <property type="entry name" value="FAD/NAD-bd_sf"/>
</dbReference>
<keyword evidence="5" id="KW-1185">Reference proteome</keyword>
<protein>
    <submittedName>
        <fullName evidence="4">FAD-dependent oxidoreductase</fullName>
    </submittedName>
</protein>
<accession>A0ABT3F2A0</accession>
<dbReference type="Proteomes" id="UP001061999">
    <property type="component" value="Unassembled WGS sequence"/>
</dbReference>
<name>A0ABT3F2A0_9PSED</name>
<keyword evidence="2" id="KW-0503">Monooxygenase</keyword>
<proteinExistence type="predicted"/>
<evidence type="ECO:0000256" key="2">
    <source>
        <dbReference type="ARBA" id="ARBA00023033"/>
    </source>
</evidence>
<evidence type="ECO:0000313" key="5">
    <source>
        <dbReference type="Proteomes" id="UP001061999"/>
    </source>
</evidence>
<dbReference type="SUPFAM" id="SSF51905">
    <property type="entry name" value="FAD/NAD(P)-binding domain"/>
    <property type="match status" value="1"/>
</dbReference>
<keyword evidence="1" id="KW-0560">Oxidoreductase</keyword>
<dbReference type="PANTHER" id="PTHR13789:SF309">
    <property type="entry name" value="PUTATIVE (AFU_ORTHOLOGUE AFUA_6G14510)-RELATED"/>
    <property type="match status" value="1"/>
</dbReference>
<dbReference type="PRINTS" id="PR00420">
    <property type="entry name" value="RNGMNOXGNASE"/>
</dbReference>
<dbReference type="Pfam" id="PF01494">
    <property type="entry name" value="FAD_binding_3"/>
    <property type="match status" value="1"/>
</dbReference>
<dbReference type="NCBIfam" id="NF005313">
    <property type="entry name" value="PRK06847.1"/>
    <property type="match status" value="1"/>
</dbReference>
<organism evidence="4 5">
    <name type="scientific">Pseudomonas agronomica</name>
    <dbReference type="NCBI Taxonomy" id="2979328"/>
    <lineage>
        <taxon>Bacteria</taxon>
        <taxon>Pseudomonadati</taxon>
        <taxon>Pseudomonadota</taxon>
        <taxon>Gammaproteobacteria</taxon>
        <taxon>Pseudomonadales</taxon>
        <taxon>Pseudomonadaceae</taxon>
        <taxon>Pseudomonas</taxon>
    </lineage>
</organism>
<dbReference type="PANTHER" id="PTHR13789">
    <property type="entry name" value="MONOOXYGENASE"/>
    <property type="match status" value="1"/>
</dbReference>
<feature type="domain" description="FAD-binding" evidence="3">
    <location>
        <begin position="7"/>
        <end position="345"/>
    </location>
</feature>